<dbReference type="Gene3D" id="3.40.1580.10">
    <property type="entry name" value="SMI1/KNR4-like"/>
    <property type="match status" value="1"/>
</dbReference>
<feature type="domain" description="Knr4/Smi1-like" evidence="1">
    <location>
        <begin position="26"/>
        <end position="166"/>
    </location>
</feature>
<evidence type="ECO:0000259" key="1">
    <source>
        <dbReference type="SMART" id="SM00860"/>
    </source>
</evidence>
<organism evidence="2 3">
    <name type="scientific">Paraburkholderia fungorum</name>
    <dbReference type="NCBI Taxonomy" id="134537"/>
    <lineage>
        <taxon>Bacteria</taxon>
        <taxon>Pseudomonadati</taxon>
        <taxon>Pseudomonadota</taxon>
        <taxon>Betaproteobacteria</taxon>
        <taxon>Burkholderiales</taxon>
        <taxon>Burkholderiaceae</taxon>
        <taxon>Paraburkholderia</taxon>
    </lineage>
</organism>
<dbReference type="PANTHER" id="PTHR47432">
    <property type="entry name" value="CELL WALL ASSEMBLY REGULATOR SMI1"/>
    <property type="match status" value="1"/>
</dbReference>
<dbReference type="OrthoDB" id="9000310at2"/>
<dbReference type="InterPro" id="IPR018958">
    <property type="entry name" value="Knr4/Smi1-like_dom"/>
</dbReference>
<reference evidence="2 3" key="1">
    <citation type="submission" date="2016-07" db="EMBL/GenBank/DDBJ databases">
        <title>Genome analysis of Burkholderia fungorum ES3-20.</title>
        <authorList>
            <person name="Xu D."/>
            <person name="Yao R."/>
            <person name="Zheng S."/>
        </authorList>
    </citation>
    <scope>NUCLEOTIDE SEQUENCE [LARGE SCALE GENOMIC DNA]</scope>
    <source>
        <strain evidence="2 3">ES3-20</strain>
    </source>
</reference>
<dbReference type="RefSeq" id="WP_120347644.1">
    <property type="nucleotide sequence ID" value="NZ_MCAS01000037.1"/>
</dbReference>
<evidence type="ECO:0000313" key="3">
    <source>
        <dbReference type="Proteomes" id="UP000283709"/>
    </source>
</evidence>
<dbReference type="SUPFAM" id="SSF160631">
    <property type="entry name" value="SMI1/KNR4-like"/>
    <property type="match status" value="1"/>
</dbReference>
<evidence type="ECO:0000313" key="2">
    <source>
        <dbReference type="EMBL" id="RKF36730.1"/>
    </source>
</evidence>
<dbReference type="Pfam" id="PF09346">
    <property type="entry name" value="SMI1_KNR4"/>
    <property type="match status" value="1"/>
</dbReference>
<dbReference type="EMBL" id="MCAS01000037">
    <property type="protein sequence ID" value="RKF36730.1"/>
    <property type="molecule type" value="Genomic_DNA"/>
</dbReference>
<gene>
    <name evidence="2" type="ORF">BCY88_35435</name>
</gene>
<name>A0A420FUU7_9BURK</name>
<comment type="caution">
    <text evidence="2">The sequence shown here is derived from an EMBL/GenBank/DDBJ whole genome shotgun (WGS) entry which is preliminary data.</text>
</comment>
<sequence>MTQDWKRLEAWLLVNEAKTLAELNPPATTTEIEEMKRKLGYGLPSGYLECLKVHAGQQGKAKWLFDGKEFLSVRNVVLSWEAWNDLVEGGDFDDMKAKPNEGIQPVWWSRSWIPFATNGGGDFLCLDMAPASAGRLGQVIEVFHDFPDRKLVAPDFDSWFTKFVDSKLG</sequence>
<dbReference type="InterPro" id="IPR051873">
    <property type="entry name" value="KNR4/SMI1_regulator"/>
</dbReference>
<dbReference type="PANTHER" id="PTHR47432:SF1">
    <property type="entry name" value="CELL WALL ASSEMBLY REGULATOR SMI1"/>
    <property type="match status" value="1"/>
</dbReference>
<dbReference type="SMART" id="SM00860">
    <property type="entry name" value="SMI1_KNR4"/>
    <property type="match status" value="1"/>
</dbReference>
<accession>A0A420FUU7</accession>
<dbReference type="AlphaFoldDB" id="A0A420FUU7"/>
<dbReference type="Proteomes" id="UP000283709">
    <property type="component" value="Unassembled WGS sequence"/>
</dbReference>
<dbReference type="InterPro" id="IPR037883">
    <property type="entry name" value="Knr4/Smi1-like_sf"/>
</dbReference>
<protein>
    <recommendedName>
        <fullName evidence="1">Knr4/Smi1-like domain-containing protein</fullName>
    </recommendedName>
</protein>
<proteinExistence type="predicted"/>